<dbReference type="PANTHER" id="PTHR43459">
    <property type="entry name" value="ENOYL-COA HYDRATASE"/>
    <property type="match status" value="1"/>
</dbReference>
<dbReference type="GO" id="GO:0016853">
    <property type="term" value="F:isomerase activity"/>
    <property type="evidence" value="ECO:0007669"/>
    <property type="project" value="UniProtKB-KW"/>
</dbReference>
<dbReference type="Proteomes" id="UP000199365">
    <property type="component" value="Unassembled WGS sequence"/>
</dbReference>
<dbReference type="InterPro" id="IPR029045">
    <property type="entry name" value="ClpP/crotonase-like_dom_sf"/>
</dbReference>
<organism evidence="2 3">
    <name type="scientific">Paraburkholderia tuberum</name>
    <dbReference type="NCBI Taxonomy" id="157910"/>
    <lineage>
        <taxon>Bacteria</taxon>
        <taxon>Pseudomonadati</taxon>
        <taxon>Pseudomonadota</taxon>
        <taxon>Betaproteobacteria</taxon>
        <taxon>Burkholderiales</taxon>
        <taxon>Burkholderiaceae</taxon>
        <taxon>Paraburkholderia</taxon>
    </lineage>
</organism>
<reference evidence="3" key="1">
    <citation type="submission" date="2016-10" db="EMBL/GenBank/DDBJ databases">
        <authorList>
            <person name="Varghese N."/>
            <person name="Submissions S."/>
        </authorList>
    </citation>
    <scope>NUCLEOTIDE SEQUENCE [LARGE SCALE GENOMIC DNA]</scope>
    <source>
        <strain evidence="3">DUS833</strain>
    </source>
</reference>
<evidence type="ECO:0000256" key="1">
    <source>
        <dbReference type="ARBA" id="ARBA00005254"/>
    </source>
</evidence>
<name>A0A1H1JUV4_9BURK</name>
<gene>
    <name evidence="2" type="ORF">SAMN05445850_5679</name>
</gene>
<proteinExistence type="inferred from homology"/>
<dbReference type="EMBL" id="FNKX01000002">
    <property type="protein sequence ID" value="SDR53395.1"/>
    <property type="molecule type" value="Genomic_DNA"/>
</dbReference>
<dbReference type="InterPro" id="IPR014748">
    <property type="entry name" value="Enoyl-CoA_hydra_C"/>
</dbReference>
<protein>
    <submittedName>
        <fullName evidence="2">2-(1,2-epoxy-1,2-dihydrophenyl)acetyl-CoA isomerase</fullName>
    </submittedName>
</protein>
<dbReference type="SUPFAM" id="SSF52096">
    <property type="entry name" value="ClpP/crotonase"/>
    <property type="match status" value="1"/>
</dbReference>
<dbReference type="AlphaFoldDB" id="A0A1H1JUV4"/>
<dbReference type="STRING" id="157910.SAMN05445850_5679"/>
<dbReference type="CDD" id="cd06558">
    <property type="entry name" value="crotonase-like"/>
    <property type="match status" value="1"/>
</dbReference>
<keyword evidence="3" id="KW-1185">Reference proteome</keyword>
<dbReference type="PANTHER" id="PTHR43459:SF1">
    <property type="entry name" value="EG:BACN32G11.4 PROTEIN"/>
    <property type="match status" value="1"/>
</dbReference>
<comment type="similarity">
    <text evidence="1">Belongs to the enoyl-CoA hydratase/isomerase family.</text>
</comment>
<dbReference type="Pfam" id="PF00378">
    <property type="entry name" value="ECH_1"/>
    <property type="match status" value="1"/>
</dbReference>
<dbReference type="Gene3D" id="1.10.12.10">
    <property type="entry name" value="Lyase 2-enoyl-coa Hydratase, Chain A, domain 2"/>
    <property type="match status" value="1"/>
</dbReference>
<dbReference type="InterPro" id="IPR001753">
    <property type="entry name" value="Enoyl-CoA_hydra/iso"/>
</dbReference>
<keyword evidence="2" id="KW-0413">Isomerase</keyword>
<evidence type="ECO:0000313" key="2">
    <source>
        <dbReference type="EMBL" id="SDR53395.1"/>
    </source>
</evidence>
<dbReference type="RefSeq" id="WP_090808825.1">
    <property type="nucleotide sequence ID" value="NZ_FNKX01000002.1"/>
</dbReference>
<evidence type="ECO:0000313" key="3">
    <source>
        <dbReference type="Proteomes" id="UP000199365"/>
    </source>
</evidence>
<accession>A0A1H1JUV4</accession>
<sequence length="259" mass="27653">MDVELTLNGAVATLCLNRPEKLNALTPEMLDLILGHLDRVEKDPEIRAVILTGAGRAFCAGADIKGSGAAPPQMSVAHARASMAVYQKIALRLYNLNKPVVAAVRGVAVGIAWSFALCADQLIVSDTAQFIPAFLMRATLPEGGMVYLLARHCGEFRAKEIMYLNRRLSGKEALDMGLASHLVEDGELDAAAEKLAGELAAGPTFSLGLTKQLFRLNPGGMEEFLAQELNAVALAVNSEDAAEGRLAAREKRAPAFRGR</sequence>
<dbReference type="Gene3D" id="3.90.226.10">
    <property type="entry name" value="2-enoyl-CoA Hydratase, Chain A, domain 1"/>
    <property type="match status" value="1"/>
</dbReference>